<feature type="transmembrane region" description="Helical" evidence="1">
    <location>
        <begin position="12"/>
        <end position="29"/>
    </location>
</feature>
<dbReference type="Gene3D" id="2.60.40.10">
    <property type="entry name" value="Immunoglobulins"/>
    <property type="match status" value="1"/>
</dbReference>
<name>A0A0S7YFB1_UNCT6</name>
<comment type="caution">
    <text evidence="2">The sequence shown here is derived from an EMBL/GenBank/DDBJ whole genome shotgun (WGS) entry which is preliminary data.</text>
</comment>
<keyword evidence="1" id="KW-0472">Membrane</keyword>
<keyword evidence="1" id="KW-1133">Transmembrane helix</keyword>
<feature type="non-terminal residue" evidence="2">
    <location>
        <position position="955"/>
    </location>
</feature>
<organism evidence="2 3">
    <name type="scientific">candidate division TA06 bacterium DG_78</name>
    <dbReference type="NCBI Taxonomy" id="1703772"/>
    <lineage>
        <taxon>Bacteria</taxon>
        <taxon>Bacteria division TA06</taxon>
    </lineage>
</organism>
<gene>
    <name evidence="2" type="ORF">AMJ52_04425</name>
</gene>
<dbReference type="Proteomes" id="UP000051012">
    <property type="component" value="Unassembled WGS sequence"/>
</dbReference>
<evidence type="ECO:0000313" key="2">
    <source>
        <dbReference type="EMBL" id="KPJ73051.1"/>
    </source>
</evidence>
<sequence>MKYSVINSTNVVMIKIVVLLFTVIAMAYSKTAFPVQASRGFQTKLHNVNQVEMTVHNDGRFARGTSGNECWWPKGSGHNYIFGAGNWFGTIDVATGDTLATIGYNPNDGSSEYTPGLVGMSFSDPNAILFFYPTDWPPPVSVYPMAPQDPTSHQDSWCAYNDLNETYHTPGDTRPIGLEVYQSVYAWNLSSTQDIIFMRVELKNVSGDTLKQCYFSIGADNDIGAEGGDARNDRIAGILGKWYVIDGESLWVDNFGYQWQDVLEANWDEFPGTIGYDFLQSPYDLVPGQDKDNDGIPDEHETDSAWFAQHLSGDSLYDADMDGTPDWRDPSQIPQLGMTALKRFTLATDPTVDPERYLILAGYNYKTLAYEPYDTIPSDPDDWRFYQCSGPFELPPDSTAIVLVGIVFAYWHDTYGTPDSALAGVDNTAQFIYDKNWLLPGPPPPPTLMLIPGDTKVTLTWSSAPETAADPYYDIVSDSAFELLYDPYYREYDFEGYRIWRSLTGHTGDWQLITSYDLFNDVMFEDTTVAESIRIKAENTGITHYYVDEGLRNGFMYYYSVTSFDYNFVREIVDGDTIPSPLWFESGLSGEATSPRRDAWNYVGPGEPQFEVVNGNERLLDRIDAQVVNPCAVDPNRPTYLEFSAPETLTITVTDTTDTSIVVYNTNGVKYTVYVKDADDNIVMTKVTKNRIGRSLHLDDFAPVDGILTLLYNGTDSFPNPCLVFDTVEVGGSYPDTLVGTVKTHIPSDKAYYCFGFWAHRGNDYQVIWKKKDPGGVVNTVVVIDEETGDTIPYQPYQNTMAMRHLGEGWCFTKTVDFLTEWATPVSDTLVTTGSPGNRTKSLYINGGLVTLRDDKYMVDSILPGENDVWIVRANREYMAAPVYARVGVSATPGYFNNTTQLTLNVKVVPNPYLVQNEWQISPQLRRLKFINLPNQCTIRIFNLNGELVKTLVHS</sequence>
<keyword evidence="1" id="KW-0812">Transmembrane</keyword>
<accession>A0A0S7YFB1</accession>
<evidence type="ECO:0000256" key="1">
    <source>
        <dbReference type="SAM" id="Phobius"/>
    </source>
</evidence>
<reference evidence="2 3" key="1">
    <citation type="journal article" date="2015" name="Microbiome">
        <title>Genomic resolution of linkages in carbon, nitrogen, and sulfur cycling among widespread estuary sediment bacteria.</title>
        <authorList>
            <person name="Baker B.J."/>
            <person name="Lazar C.S."/>
            <person name="Teske A.P."/>
            <person name="Dick G.J."/>
        </authorList>
    </citation>
    <scope>NUCLEOTIDE SEQUENCE [LARGE SCALE GENOMIC DNA]</scope>
    <source>
        <strain evidence="2">DG_78</strain>
    </source>
</reference>
<dbReference type="InterPro" id="IPR013783">
    <property type="entry name" value="Ig-like_fold"/>
</dbReference>
<evidence type="ECO:0008006" key="4">
    <source>
        <dbReference type="Google" id="ProtNLM"/>
    </source>
</evidence>
<protein>
    <recommendedName>
        <fullName evidence="4">Fibronectin type-III domain-containing protein</fullName>
    </recommendedName>
</protein>
<dbReference type="AlphaFoldDB" id="A0A0S7YFB1"/>
<evidence type="ECO:0000313" key="3">
    <source>
        <dbReference type="Proteomes" id="UP000051012"/>
    </source>
</evidence>
<dbReference type="EMBL" id="LJNI01000044">
    <property type="protein sequence ID" value="KPJ73051.1"/>
    <property type="molecule type" value="Genomic_DNA"/>
</dbReference>
<proteinExistence type="predicted"/>